<accession>A0A1G8JS45</accession>
<evidence type="ECO:0000313" key="2">
    <source>
        <dbReference type="Proteomes" id="UP000199202"/>
    </source>
</evidence>
<proteinExistence type="predicted"/>
<organism evidence="1 2">
    <name type="scientific">Nonomuraea jiangxiensis</name>
    <dbReference type="NCBI Taxonomy" id="633440"/>
    <lineage>
        <taxon>Bacteria</taxon>
        <taxon>Bacillati</taxon>
        <taxon>Actinomycetota</taxon>
        <taxon>Actinomycetes</taxon>
        <taxon>Streptosporangiales</taxon>
        <taxon>Streptosporangiaceae</taxon>
        <taxon>Nonomuraea</taxon>
    </lineage>
</organism>
<evidence type="ECO:0000313" key="1">
    <source>
        <dbReference type="EMBL" id="SDI34119.1"/>
    </source>
</evidence>
<reference evidence="1 2" key="1">
    <citation type="submission" date="2016-10" db="EMBL/GenBank/DDBJ databases">
        <authorList>
            <person name="de Groot N.N."/>
        </authorList>
    </citation>
    <scope>NUCLEOTIDE SEQUENCE [LARGE SCALE GENOMIC DNA]</scope>
    <source>
        <strain evidence="1 2">CGMCC 4.6533</strain>
    </source>
</reference>
<gene>
    <name evidence="1" type="ORF">SAMN05421869_105173</name>
</gene>
<dbReference type="AlphaFoldDB" id="A0A1G8JS45"/>
<protein>
    <submittedName>
        <fullName evidence="1">Uncharacterized protein</fullName>
    </submittedName>
</protein>
<name>A0A1G8JS45_9ACTN</name>
<dbReference type="Proteomes" id="UP000199202">
    <property type="component" value="Unassembled WGS sequence"/>
</dbReference>
<dbReference type="EMBL" id="FNDJ01000005">
    <property type="protein sequence ID" value="SDI34119.1"/>
    <property type="molecule type" value="Genomic_DNA"/>
</dbReference>
<sequence length="30" mass="3381">MVSQTRTNRILVVAMTWSSRMPTPLSAAKF</sequence>
<keyword evidence="2" id="KW-1185">Reference proteome</keyword>